<name>A0AAD2DLG6_9LAMI</name>
<evidence type="ECO:0000313" key="2">
    <source>
        <dbReference type="Proteomes" id="UP000834106"/>
    </source>
</evidence>
<proteinExistence type="predicted"/>
<accession>A0AAD2DLG6</accession>
<dbReference type="Proteomes" id="UP000834106">
    <property type="component" value="Chromosome 4"/>
</dbReference>
<reference evidence="1" key="1">
    <citation type="submission" date="2023-05" db="EMBL/GenBank/DDBJ databases">
        <authorList>
            <person name="Huff M."/>
        </authorList>
    </citation>
    <scope>NUCLEOTIDE SEQUENCE</scope>
</reference>
<protein>
    <recommendedName>
        <fullName evidence="3">Integrase catalytic domain-containing protein</fullName>
    </recommendedName>
</protein>
<dbReference type="GO" id="GO:0003676">
    <property type="term" value="F:nucleic acid binding"/>
    <property type="evidence" value="ECO:0007669"/>
    <property type="project" value="InterPro"/>
</dbReference>
<dbReference type="PANTHER" id="PTHR48475">
    <property type="entry name" value="RIBONUCLEASE H"/>
    <property type="match status" value="1"/>
</dbReference>
<dbReference type="SUPFAM" id="SSF53098">
    <property type="entry name" value="Ribonuclease H-like"/>
    <property type="match status" value="1"/>
</dbReference>
<dbReference type="PANTHER" id="PTHR48475:SF1">
    <property type="entry name" value="RNASE H TYPE-1 DOMAIN-CONTAINING PROTEIN"/>
    <property type="match status" value="1"/>
</dbReference>
<gene>
    <name evidence="1" type="ORF">FPE_LOCUS6442</name>
</gene>
<dbReference type="AlphaFoldDB" id="A0AAD2DLG6"/>
<sequence>MGRENAYFAIVVIDYFTKWVEAKPLAKITEVNTSKFLWKNIICRFGIPYFVVSDNGAWVDELPQVFWAIQTTYRTVTGETPFSMTYGAKVMSPAEVGVPSPRRIHFYEIINDELRKFELELLEEIRDDSQIRFSSYQRKMMRCYNAKVKKRAFRIGDLVLRRTFPSTKELGTGTLVPNWEGEHAHEGPSQQRIPTSLGEVRVPPSTKRTNSYHILTPCLVEHAHEGPPQQRIPTLLGEVRVSSLTKRTSNVFTFLLFAEVTDLQGITSPMVIIGFHLGHPFAQVVMLKRSVYTWTQFRSSICLSGYA</sequence>
<dbReference type="InterPro" id="IPR036397">
    <property type="entry name" value="RNaseH_sf"/>
</dbReference>
<evidence type="ECO:0008006" key="3">
    <source>
        <dbReference type="Google" id="ProtNLM"/>
    </source>
</evidence>
<dbReference type="EMBL" id="OU503039">
    <property type="protein sequence ID" value="CAI9759012.1"/>
    <property type="molecule type" value="Genomic_DNA"/>
</dbReference>
<dbReference type="InterPro" id="IPR012337">
    <property type="entry name" value="RNaseH-like_sf"/>
</dbReference>
<organism evidence="1 2">
    <name type="scientific">Fraxinus pennsylvanica</name>
    <dbReference type="NCBI Taxonomy" id="56036"/>
    <lineage>
        <taxon>Eukaryota</taxon>
        <taxon>Viridiplantae</taxon>
        <taxon>Streptophyta</taxon>
        <taxon>Embryophyta</taxon>
        <taxon>Tracheophyta</taxon>
        <taxon>Spermatophyta</taxon>
        <taxon>Magnoliopsida</taxon>
        <taxon>eudicotyledons</taxon>
        <taxon>Gunneridae</taxon>
        <taxon>Pentapetalae</taxon>
        <taxon>asterids</taxon>
        <taxon>lamiids</taxon>
        <taxon>Lamiales</taxon>
        <taxon>Oleaceae</taxon>
        <taxon>Oleeae</taxon>
        <taxon>Fraxinus</taxon>
    </lineage>
</organism>
<dbReference type="Gene3D" id="3.30.420.10">
    <property type="entry name" value="Ribonuclease H-like superfamily/Ribonuclease H"/>
    <property type="match status" value="2"/>
</dbReference>
<keyword evidence="2" id="KW-1185">Reference proteome</keyword>
<evidence type="ECO:0000313" key="1">
    <source>
        <dbReference type="EMBL" id="CAI9759012.1"/>
    </source>
</evidence>